<feature type="region of interest" description="Disordered" evidence="6">
    <location>
        <begin position="726"/>
        <end position="927"/>
    </location>
</feature>
<feature type="compositionally biased region" description="Basic and acidic residues" evidence="6">
    <location>
        <begin position="1134"/>
        <end position="1147"/>
    </location>
</feature>
<feature type="compositionally biased region" description="Polar residues" evidence="6">
    <location>
        <begin position="266"/>
        <end position="281"/>
    </location>
</feature>
<keyword evidence="4" id="KW-0206">Cytoskeleton</keyword>
<feature type="compositionally biased region" description="Polar residues" evidence="6">
    <location>
        <begin position="90"/>
        <end position="111"/>
    </location>
</feature>
<feature type="compositionally biased region" description="Polar residues" evidence="6">
    <location>
        <begin position="310"/>
        <end position="328"/>
    </location>
</feature>
<feature type="coiled-coil region" evidence="5">
    <location>
        <begin position="1346"/>
        <end position="1380"/>
    </location>
</feature>
<reference evidence="8" key="1">
    <citation type="submission" date="2021-10" db="EMBL/GenBank/DDBJ databases">
        <title>Tropical sea cucumber genome reveals ecological adaptation and Cuvierian tubules defense mechanism.</title>
        <authorList>
            <person name="Chen T."/>
        </authorList>
    </citation>
    <scope>NUCLEOTIDE SEQUENCE</scope>
    <source>
        <strain evidence="8">Nanhai2018</strain>
        <tissue evidence="8">Muscle</tissue>
    </source>
</reference>
<evidence type="ECO:0000256" key="4">
    <source>
        <dbReference type="ARBA" id="ARBA00023212"/>
    </source>
</evidence>
<keyword evidence="9" id="KW-1185">Reference proteome</keyword>
<feature type="compositionally biased region" description="Polar residues" evidence="6">
    <location>
        <begin position="1123"/>
        <end position="1133"/>
    </location>
</feature>
<name>A0A9Q1BK67_HOLLE</name>
<proteinExistence type="inferred from homology"/>
<accession>A0A9Q1BK67</accession>
<organism evidence="8 9">
    <name type="scientific">Holothuria leucospilota</name>
    <name type="common">Black long sea cucumber</name>
    <name type="synonym">Mertensiothuria leucospilota</name>
    <dbReference type="NCBI Taxonomy" id="206669"/>
    <lineage>
        <taxon>Eukaryota</taxon>
        <taxon>Metazoa</taxon>
        <taxon>Echinodermata</taxon>
        <taxon>Eleutherozoa</taxon>
        <taxon>Echinozoa</taxon>
        <taxon>Holothuroidea</taxon>
        <taxon>Aspidochirotacea</taxon>
        <taxon>Aspidochirotida</taxon>
        <taxon>Holothuriidae</taxon>
        <taxon>Holothuria</taxon>
    </lineage>
</organism>
<dbReference type="PANTHER" id="PTHR15012:SF32">
    <property type="entry name" value="PROTEIN SHROOM"/>
    <property type="match status" value="1"/>
</dbReference>
<feature type="compositionally biased region" description="Basic and acidic residues" evidence="6">
    <location>
        <begin position="1194"/>
        <end position="1213"/>
    </location>
</feature>
<protein>
    <submittedName>
        <fullName evidence="8">Protein Shroom3</fullName>
    </submittedName>
</protein>
<feature type="region of interest" description="Disordered" evidence="6">
    <location>
        <begin position="954"/>
        <end position="1233"/>
    </location>
</feature>
<feature type="region of interest" description="Disordered" evidence="6">
    <location>
        <begin position="242"/>
        <end position="333"/>
    </location>
</feature>
<feature type="region of interest" description="Disordered" evidence="6">
    <location>
        <begin position="593"/>
        <end position="631"/>
    </location>
</feature>
<dbReference type="GO" id="GO:0030864">
    <property type="term" value="C:cortical actin cytoskeleton"/>
    <property type="evidence" value="ECO:0007669"/>
    <property type="project" value="TreeGrafter"/>
</dbReference>
<feature type="compositionally biased region" description="Polar residues" evidence="6">
    <location>
        <begin position="136"/>
        <end position="149"/>
    </location>
</feature>
<feature type="region of interest" description="Disordered" evidence="6">
    <location>
        <begin position="1"/>
        <end position="161"/>
    </location>
</feature>
<feature type="compositionally biased region" description="Basic and acidic residues" evidence="6">
    <location>
        <begin position="615"/>
        <end position="631"/>
    </location>
</feature>
<feature type="coiled-coil region" evidence="5">
    <location>
        <begin position="1421"/>
        <end position="1455"/>
    </location>
</feature>
<dbReference type="PANTHER" id="PTHR15012">
    <property type="entry name" value="APICAL PROTEIN/SHROOM-RELATED"/>
    <property type="match status" value="1"/>
</dbReference>
<feature type="compositionally biased region" description="Basic and acidic residues" evidence="6">
    <location>
        <begin position="1"/>
        <end position="15"/>
    </location>
</feature>
<feature type="compositionally biased region" description="Basic and acidic residues" evidence="6">
    <location>
        <begin position="796"/>
        <end position="817"/>
    </location>
</feature>
<dbReference type="GO" id="GO:0043296">
    <property type="term" value="C:apical junction complex"/>
    <property type="evidence" value="ECO:0007669"/>
    <property type="project" value="TreeGrafter"/>
</dbReference>
<dbReference type="PROSITE" id="PS51307">
    <property type="entry name" value="ASD2"/>
    <property type="match status" value="1"/>
</dbReference>
<evidence type="ECO:0000259" key="7">
    <source>
        <dbReference type="PROSITE" id="PS51307"/>
    </source>
</evidence>
<evidence type="ECO:0000313" key="9">
    <source>
        <dbReference type="Proteomes" id="UP001152320"/>
    </source>
</evidence>
<dbReference type="GO" id="GO:0016324">
    <property type="term" value="C:apical plasma membrane"/>
    <property type="evidence" value="ECO:0007669"/>
    <property type="project" value="TreeGrafter"/>
</dbReference>
<feature type="compositionally biased region" description="Low complexity" evidence="6">
    <location>
        <begin position="854"/>
        <end position="876"/>
    </location>
</feature>
<comment type="subcellular location">
    <subcellularLocation>
        <location evidence="1">Cytoplasm</location>
        <location evidence="1">Cytoskeleton</location>
    </subcellularLocation>
</comment>
<dbReference type="InterPro" id="IPR027685">
    <property type="entry name" value="Shroom_fam"/>
</dbReference>
<dbReference type="GO" id="GO:0051015">
    <property type="term" value="F:actin filament binding"/>
    <property type="evidence" value="ECO:0007669"/>
    <property type="project" value="InterPro"/>
</dbReference>
<dbReference type="GO" id="GO:0005912">
    <property type="term" value="C:adherens junction"/>
    <property type="evidence" value="ECO:0007669"/>
    <property type="project" value="TreeGrafter"/>
</dbReference>
<keyword evidence="5" id="KW-0175">Coiled coil</keyword>
<feature type="compositionally biased region" description="Basic and acidic residues" evidence="6">
    <location>
        <begin position="1513"/>
        <end position="1531"/>
    </location>
</feature>
<evidence type="ECO:0000256" key="2">
    <source>
        <dbReference type="ARBA" id="ARBA00006469"/>
    </source>
</evidence>
<feature type="compositionally biased region" description="Basic and acidic residues" evidence="6">
    <location>
        <begin position="593"/>
        <end position="608"/>
    </location>
</feature>
<feature type="compositionally biased region" description="Polar residues" evidence="6">
    <location>
        <begin position="842"/>
        <end position="852"/>
    </location>
</feature>
<comment type="caution">
    <text evidence="8">The sequence shown here is derived from an EMBL/GenBank/DDBJ whole genome shotgun (WGS) entry which is preliminary data.</text>
</comment>
<comment type="similarity">
    <text evidence="2">Belongs to the shroom family.</text>
</comment>
<dbReference type="GO" id="GO:0007015">
    <property type="term" value="P:actin filament organization"/>
    <property type="evidence" value="ECO:0007669"/>
    <property type="project" value="TreeGrafter"/>
</dbReference>
<feature type="region of interest" description="Disordered" evidence="6">
    <location>
        <begin position="1513"/>
        <end position="1546"/>
    </location>
</feature>
<evidence type="ECO:0000256" key="5">
    <source>
        <dbReference type="SAM" id="Coils"/>
    </source>
</evidence>
<gene>
    <name evidence="8" type="ORF">HOLleu_30275</name>
</gene>
<feature type="compositionally biased region" description="Basic and acidic residues" evidence="6">
    <location>
        <begin position="529"/>
        <end position="542"/>
    </location>
</feature>
<evidence type="ECO:0000256" key="1">
    <source>
        <dbReference type="ARBA" id="ARBA00004245"/>
    </source>
</evidence>
<feature type="compositionally biased region" description="Basic and acidic residues" evidence="6">
    <location>
        <begin position="1279"/>
        <end position="1293"/>
    </location>
</feature>
<evidence type="ECO:0000313" key="8">
    <source>
        <dbReference type="EMBL" id="KAJ8028127.1"/>
    </source>
</evidence>
<feature type="compositionally biased region" description="Basic and acidic residues" evidence="6">
    <location>
        <begin position="903"/>
        <end position="915"/>
    </location>
</feature>
<feature type="region of interest" description="Disordered" evidence="6">
    <location>
        <begin position="364"/>
        <end position="418"/>
    </location>
</feature>
<feature type="region of interest" description="Disordered" evidence="6">
    <location>
        <begin position="1250"/>
        <end position="1298"/>
    </location>
</feature>
<feature type="compositionally biased region" description="Low complexity" evidence="6">
    <location>
        <begin position="20"/>
        <end position="29"/>
    </location>
</feature>
<sequence length="1546" mass="172306">MLHERNRRAVGEKKKSVLRSSSFSSSSGSRMYRPQRRGTLDNNTMKMEFYQGIPEETEKENLSKQYIQRDENFEKSKGDYGGVSRRIKKQNSQSSMQRPKSWHNTGISNSMDAGLAGSPSGHGTNYTNVGYIGETPSVNPYSRNQQQRSPGPYENDEHDVSPGFVKRRAKNYGATVNPSHGVGQGYELQPAIIYPQVVSAVQVQNTQAGRMPNGSSSSSSQQVPGMGIANYSMVQMPQKQYASTADVMGEKKIPPPLPTRVDSKNRTQQLSENHVKSSSWPATKPQQTSTDTPTQSSVISPTSLPPVRLSPSQEQVYPSVSSRSTSGMVYSGPRKATTISTTVSSSTDYQVHTAQPFVINEGSTSVTDDWFQGPKDGYVSPSAMLQPSSNRQSPPSPPTRDIDPESSSKKRGPRYNTSDSLYKDYEALLYEFEKHESSFHTPDSNAQVSSHSFNLAGGDNSDQTTRLSETAPVLFSSSFTQLSPTNFKEEPAKRRSNSFIGDTNERTWKNPNDFSATAPAMSVWGHNRKSTDSAKEDKVSEQDLRIPAQPVVVAHHGRPDRELSIHGNAPRNRTPINLNMIDAVDRKVELEGEKKRSLAKDLGQRKGDGTGSNYDSKKEPLHQLSSEDQRKLKQISSENSILLSMLHQGPMLHQDSQKKMNFFGGEDFDRKNGPEVASDQVEPAASPQGHYRQGSYSSGVSTSRWGLDGNQKYHLYSSSIQLSNHASMQSSTTPETKEWSGHARYHSFSGPNDFEVPDVSRENKGRLDHGGQQYHSSTELNQAKRLNNWEYSSESISKEVKEDPKHSRSDSDQTRRLSDRRRHIRKASDPQGETAIHRSLRNNDFPSWQNIRRSPPSLSQNGSNSSWSSHDSNRSSTGDHYSSNSSLVSNKGYNESRPGSQGRHSDLGLKRESNRSPRSSPVDSRNKVISVSRSVSVSNPTYANIHHIRKTSLDEYSKHPLASSPSDKHYQSAMGQTKQTRVPERTRSTSGLDVQQYRYKPQPETTSSVPRGPDRSPEVIGLEKSPGPVGKSRSPQTSTVFKFVPEPTIAKQDVQAESAAPLNNPTYAKPIESLNVQSYDSGSSSSNVDVAPCSPPPPPPPTDTTEIPEDVEFPPPPPDFLLNTSQEGITSSSKKNDEHREVLKVTRVDTVQVEPNSNPLKVHPPIIVKKTTSSEDISKRGNSPVVPKSIPQPDNREKDNKSTERDNKEKSDSESEDIEQSDGETLPEVNESNDPLVNCVLSFLSTSQHSRLRKLYPDSRKGKRKTSRPSTAKMPNVASEDKEKYSSRKDSLSPHEGPLSVSLTSYLQISPGRASLLKKARILQGSDVSCEGDDDEKLRHTKEELIERITRKVEELCNTQREVRQEIEDVEAMGRQLEETIKQTCPGEIQKKYTTYIGDLEKVTKLLINLSRKLTKVDSILHDWKGDNKENKENLEKMRSNYASQYEDAKNLKQSISQRHEDISSRLKQNLSSGDHEDFTYYIDVRCRLLIEAQDIDDKIQLGNEQIQALKASLEEHEKKSKESISEESKDVNGNCNGDHTKVFPS</sequence>
<feature type="compositionally biased region" description="Polar residues" evidence="6">
    <location>
        <begin position="878"/>
        <end position="899"/>
    </location>
</feature>
<feature type="compositionally biased region" description="Basic and acidic residues" evidence="6">
    <location>
        <begin position="59"/>
        <end position="78"/>
    </location>
</feature>
<feature type="compositionally biased region" description="Low complexity" evidence="6">
    <location>
        <begin position="1078"/>
        <end position="1092"/>
    </location>
</feature>
<feature type="compositionally biased region" description="Pro residues" evidence="6">
    <location>
        <begin position="1093"/>
        <end position="1102"/>
    </location>
</feature>
<feature type="compositionally biased region" description="Basic and acidic residues" evidence="6">
    <location>
        <begin position="758"/>
        <end position="769"/>
    </location>
</feature>
<dbReference type="Gene3D" id="6.10.250.3120">
    <property type="match status" value="1"/>
</dbReference>
<feature type="region of interest" description="Disordered" evidence="6">
    <location>
        <begin position="485"/>
        <end position="542"/>
    </location>
</feature>
<feature type="compositionally biased region" description="Low complexity" evidence="6">
    <location>
        <begin position="283"/>
        <end position="297"/>
    </location>
</feature>
<dbReference type="EMBL" id="JAIZAY010000015">
    <property type="protein sequence ID" value="KAJ8028127.1"/>
    <property type="molecule type" value="Genomic_DNA"/>
</dbReference>
<dbReference type="Proteomes" id="UP001152320">
    <property type="component" value="Chromosome 15"/>
</dbReference>
<feature type="compositionally biased region" description="Polar residues" evidence="6">
    <location>
        <begin position="773"/>
        <end position="795"/>
    </location>
</feature>
<feature type="domain" description="ASD2" evidence="7">
    <location>
        <begin position="1238"/>
        <end position="1515"/>
    </location>
</feature>
<feature type="compositionally biased region" description="Polar residues" evidence="6">
    <location>
        <begin position="439"/>
        <end position="453"/>
    </location>
</feature>
<evidence type="ECO:0000256" key="6">
    <source>
        <dbReference type="SAM" id="MobiDB-lite"/>
    </source>
</evidence>
<dbReference type="Pfam" id="PF08687">
    <property type="entry name" value="ASD2"/>
    <property type="match status" value="1"/>
</dbReference>
<feature type="region of interest" description="Disordered" evidence="6">
    <location>
        <begin position="439"/>
        <end position="465"/>
    </location>
</feature>
<evidence type="ECO:0000256" key="3">
    <source>
        <dbReference type="ARBA" id="ARBA00022490"/>
    </source>
</evidence>
<keyword evidence="3" id="KW-0963">Cytoplasm</keyword>
<feature type="region of interest" description="Disordered" evidence="6">
    <location>
        <begin position="664"/>
        <end position="701"/>
    </location>
</feature>
<dbReference type="InterPro" id="IPR014799">
    <property type="entry name" value="ASD2_dom"/>
</dbReference>
<dbReference type="OrthoDB" id="10063560at2759"/>